<name>A0ABV5P386_9ACTN</name>
<dbReference type="InterPro" id="IPR029068">
    <property type="entry name" value="Glyas_Bleomycin-R_OHBP_Dase"/>
</dbReference>
<dbReference type="RefSeq" id="WP_364375769.1">
    <property type="nucleotide sequence ID" value="NZ_JBHMCF010000058.1"/>
</dbReference>
<protein>
    <submittedName>
        <fullName evidence="2">VOC family protein</fullName>
    </submittedName>
</protein>
<evidence type="ECO:0000259" key="1">
    <source>
        <dbReference type="PROSITE" id="PS51819"/>
    </source>
</evidence>
<reference evidence="2 3" key="1">
    <citation type="submission" date="2024-09" db="EMBL/GenBank/DDBJ databases">
        <authorList>
            <person name="Sun Q."/>
            <person name="Mori K."/>
        </authorList>
    </citation>
    <scope>NUCLEOTIDE SEQUENCE [LARGE SCALE GENOMIC DNA]</scope>
    <source>
        <strain evidence="2 3">JCM 3324</strain>
    </source>
</reference>
<gene>
    <name evidence="2" type="ORF">ACFFR3_46775</name>
</gene>
<dbReference type="InterPro" id="IPR004360">
    <property type="entry name" value="Glyas_Fos-R_dOase_dom"/>
</dbReference>
<dbReference type="PROSITE" id="PS51819">
    <property type="entry name" value="VOC"/>
    <property type="match status" value="1"/>
</dbReference>
<evidence type="ECO:0000313" key="3">
    <source>
        <dbReference type="Proteomes" id="UP001589568"/>
    </source>
</evidence>
<dbReference type="PANTHER" id="PTHR21366:SF14">
    <property type="entry name" value="GLYOXALASE DOMAIN-CONTAINING PROTEIN 5"/>
    <property type="match status" value="1"/>
</dbReference>
<keyword evidence="3" id="KW-1185">Reference proteome</keyword>
<dbReference type="InterPro" id="IPR037523">
    <property type="entry name" value="VOC_core"/>
</dbReference>
<dbReference type="Gene3D" id="3.10.180.10">
    <property type="entry name" value="2,3-Dihydroxybiphenyl 1,2-Dioxygenase, domain 1"/>
    <property type="match status" value="1"/>
</dbReference>
<sequence>MRVRLDHLVCWVSDQLVSLHFYERVIGLPGVRAEEFREGKAPFPSVRITPTCILDLMSFEVTRGVDEGTGVHGSAGHQINHFCLAFGKEDFDALKLRLKKHRVEITGTGTNSFGAQGIAPETIYFPDPDGNVIEARYYE</sequence>
<dbReference type="Pfam" id="PF00903">
    <property type="entry name" value="Glyoxalase"/>
    <property type="match status" value="1"/>
</dbReference>
<dbReference type="SUPFAM" id="SSF54593">
    <property type="entry name" value="Glyoxalase/Bleomycin resistance protein/Dihydroxybiphenyl dioxygenase"/>
    <property type="match status" value="1"/>
</dbReference>
<accession>A0ABV5P386</accession>
<comment type="caution">
    <text evidence="2">The sequence shown here is derived from an EMBL/GenBank/DDBJ whole genome shotgun (WGS) entry which is preliminary data.</text>
</comment>
<proteinExistence type="predicted"/>
<dbReference type="InterPro" id="IPR050383">
    <property type="entry name" value="GlyoxalaseI/FosfomycinResist"/>
</dbReference>
<dbReference type="PANTHER" id="PTHR21366">
    <property type="entry name" value="GLYOXALASE FAMILY PROTEIN"/>
    <property type="match status" value="1"/>
</dbReference>
<organism evidence="2 3">
    <name type="scientific">Nonomuraea salmonea</name>
    <dbReference type="NCBI Taxonomy" id="46181"/>
    <lineage>
        <taxon>Bacteria</taxon>
        <taxon>Bacillati</taxon>
        <taxon>Actinomycetota</taxon>
        <taxon>Actinomycetes</taxon>
        <taxon>Streptosporangiales</taxon>
        <taxon>Streptosporangiaceae</taxon>
        <taxon>Nonomuraea</taxon>
    </lineage>
</organism>
<dbReference type="EMBL" id="JBHMCF010000058">
    <property type="protein sequence ID" value="MFB9477043.1"/>
    <property type="molecule type" value="Genomic_DNA"/>
</dbReference>
<feature type="domain" description="VOC" evidence="1">
    <location>
        <begin position="4"/>
        <end position="138"/>
    </location>
</feature>
<dbReference type="Proteomes" id="UP001589568">
    <property type="component" value="Unassembled WGS sequence"/>
</dbReference>
<evidence type="ECO:0000313" key="2">
    <source>
        <dbReference type="EMBL" id="MFB9477043.1"/>
    </source>
</evidence>